<gene>
    <name evidence="14" type="ORF">HGRIS_008881</name>
</gene>
<evidence type="ECO:0000256" key="12">
    <source>
        <dbReference type="SAM" id="SignalP"/>
    </source>
</evidence>
<dbReference type="Gene3D" id="2.60.120.180">
    <property type="match status" value="1"/>
</dbReference>
<dbReference type="EC" id="3.2.1.8" evidence="4 10"/>
<keyword evidence="6 10" id="KW-0378">Hydrolase</keyword>
<dbReference type="PANTHER" id="PTHR46828:SF2">
    <property type="entry name" value="ENDO-1,4-BETA-XYLANASE A-RELATED"/>
    <property type="match status" value="1"/>
</dbReference>
<feature type="chain" id="PRO_5045831181" description="Endo-1,4-beta-xylanase" evidence="12">
    <location>
        <begin position="20"/>
        <end position="251"/>
    </location>
</feature>
<dbReference type="InterPro" id="IPR013320">
    <property type="entry name" value="ConA-like_dom_sf"/>
</dbReference>
<dbReference type="PRINTS" id="PR00911">
    <property type="entry name" value="GLHYDRLASE11"/>
</dbReference>
<evidence type="ECO:0000256" key="9">
    <source>
        <dbReference type="ARBA" id="ARBA00023326"/>
    </source>
</evidence>
<dbReference type="InterPro" id="IPR018208">
    <property type="entry name" value="GH11_AS_1"/>
</dbReference>
<sequence length="251" mass="27621">MVSFYRLLTTATILVSAHAGPENPTETLQARGVPPNSGYNGSFYYTWWSDGDTQAVYTNSAAGQYSLQWLGDTENVLGGKGWNPGTFSRQVRSSSRQSRPQLAIALLNHFSFYRVINYSRAYRPNGDSSFSIYGWTRYPLIEYYIVESFGTSDPSRSAQKQGTLTCNGASYDILQTTKLNQTSIDGTQTFQQFWSVRTPKKAPSQIIGSVDVACHFKGWANAGMNLGSSFSYQIVATEGHQSSGSAIVMVA</sequence>
<feature type="active site" description="Nucleophile" evidence="10">
    <location>
        <position position="142"/>
    </location>
</feature>
<keyword evidence="5 10" id="KW-0858">Xylan degradation</keyword>
<keyword evidence="12" id="KW-0732">Signal</keyword>
<evidence type="ECO:0000256" key="7">
    <source>
        <dbReference type="ARBA" id="ARBA00023277"/>
    </source>
</evidence>
<evidence type="ECO:0000256" key="1">
    <source>
        <dbReference type="ARBA" id="ARBA00000681"/>
    </source>
</evidence>
<evidence type="ECO:0000313" key="15">
    <source>
        <dbReference type="Proteomes" id="UP001556367"/>
    </source>
</evidence>
<evidence type="ECO:0000259" key="13">
    <source>
        <dbReference type="PROSITE" id="PS51761"/>
    </source>
</evidence>
<comment type="caution">
    <text evidence="14">The sequence shown here is derived from an EMBL/GenBank/DDBJ whole genome shotgun (WGS) entry which is preliminary data.</text>
</comment>
<feature type="domain" description="GH11" evidence="13">
    <location>
        <begin position="31"/>
        <end position="251"/>
    </location>
</feature>
<dbReference type="SUPFAM" id="SSF49899">
    <property type="entry name" value="Concanavalin A-like lectins/glucanases"/>
    <property type="match status" value="1"/>
</dbReference>
<keyword evidence="7 10" id="KW-0119">Carbohydrate metabolism</keyword>
<dbReference type="Proteomes" id="UP001556367">
    <property type="component" value="Unassembled WGS sequence"/>
</dbReference>
<evidence type="ECO:0000256" key="4">
    <source>
        <dbReference type="ARBA" id="ARBA00012590"/>
    </source>
</evidence>
<dbReference type="PROSITE" id="PS00776">
    <property type="entry name" value="GH11_1"/>
    <property type="match status" value="1"/>
</dbReference>
<proteinExistence type="inferred from homology"/>
<organism evidence="14 15">
    <name type="scientific">Hohenbuehelia grisea</name>
    <dbReference type="NCBI Taxonomy" id="104357"/>
    <lineage>
        <taxon>Eukaryota</taxon>
        <taxon>Fungi</taxon>
        <taxon>Dikarya</taxon>
        <taxon>Basidiomycota</taxon>
        <taxon>Agaricomycotina</taxon>
        <taxon>Agaricomycetes</taxon>
        <taxon>Agaricomycetidae</taxon>
        <taxon>Agaricales</taxon>
        <taxon>Pleurotineae</taxon>
        <taxon>Pleurotaceae</taxon>
        <taxon>Hohenbuehelia</taxon>
    </lineage>
</organism>
<evidence type="ECO:0000313" key="14">
    <source>
        <dbReference type="EMBL" id="KAL0948748.1"/>
    </source>
</evidence>
<dbReference type="EMBL" id="JASNQZ010000012">
    <property type="protein sequence ID" value="KAL0948748.1"/>
    <property type="molecule type" value="Genomic_DNA"/>
</dbReference>
<evidence type="ECO:0000256" key="11">
    <source>
        <dbReference type="RuleBase" id="RU362015"/>
    </source>
</evidence>
<comment type="similarity">
    <text evidence="3 10 11">Belongs to the glycosyl hydrolase 11 (cellulase G) family.</text>
</comment>
<dbReference type="PROSITE" id="PS51761">
    <property type="entry name" value="GH11_3"/>
    <property type="match status" value="1"/>
</dbReference>
<keyword evidence="8 10" id="KW-0326">Glycosidase</keyword>
<reference evidence="15" key="1">
    <citation type="submission" date="2024-06" db="EMBL/GenBank/DDBJ databases">
        <title>Multi-omics analyses provide insights into the biosynthesis of the anticancer antibiotic pleurotin in Hohenbuehelia grisea.</title>
        <authorList>
            <person name="Weaver J.A."/>
            <person name="Alberti F."/>
        </authorList>
    </citation>
    <scope>NUCLEOTIDE SEQUENCE [LARGE SCALE GENOMIC DNA]</scope>
    <source>
        <strain evidence="15">T-177</strain>
    </source>
</reference>
<feature type="active site" description="Proton donor" evidence="10">
    <location>
        <position position="238"/>
    </location>
</feature>
<keyword evidence="9 10" id="KW-0624">Polysaccharide degradation</keyword>
<feature type="signal peptide" evidence="12">
    <location>
        <begin position="1"/>
        <end position="19"/>
    </location>
</feature>
<keyword evidence="15" id="KW-1185">Reference proteome</keyword>
<dbReference type="PANTHER" id="PTHR46828">
    <property type="entry name" value="ENDO-1,4-BETA-XYLANASE A-RELATED"/>
    <property type="match status" value="1"/>
</dbReference>
<accession>A0ABR3IZU0</accession>
<name>A0ABR3IZU0_9AGAR</name>
<comment type="pathway">
    <text evidence="2 10 11">Glycan degradation; xylan degradation.</text>
</comment>
<comment type="catalytic activity">
    <reaction evidence="1 10 11">
        <text>Endohydrolysis of (1-&gt;4)-beta-D-xylosidic linkages in xylans.</text>
        <dbReference type="EC" id="3.2.1.8"/>
    </reaction>
</comment>
<dbReference type="Pfam" id="PF00457">
    <property type="entry name" value="Glyco_hydro_11"/>
    <property type="match status" value="1"/>
</dbReference>
<evidence type="ECO:0000256" key="2">
    <source>
        <dbReference type="ARBA" id="ARBA00004851"/>
    </source>
</evidence>
<evidence type="ECO:0000256" key="8">
    <source>
        <dbReference type="ARBA" id="ARBA00023295"/>
    </source>
</evidence>
<protein>
    <recommendedName>
        <fullName evidence="4 10">Endo-1,4-beta-xylanase</fullName>
        <ecNumber evidence="4 10">3.2.1.8</ecNumber>
    </recommendedName>
</protein>
<evidence type="ECO:0000256" key="6">
    <source>
        <dbReference type="ARBA" id="ARBA00022801"/>
    </source>
</evidence>
<evidence type="ECO:0000256" key="10">
    <source>
        <dbReference type="PROSITE-ProRule" id="PRU01097"/>
    </source>
</evidence>
<evidence type="ECO:0000256" key="3">
    <source>
        <dbReference type="ARBA" id="ARBA00007792"/>
    </source>
</evidence>
<evidence type="ECO:0000256" key="5">
    <source>
        <dbReference type="ARBA" id="ARBA00022651"/>
    </source>
</evidence>
<dbReference type="InterPro" id="IPR001137">
    <property type="entry name" value="Glyco_hydro_11"/>
</dbReference>
<dbReference type="InterPro" id="IPR033123">
    <property type="entry name" value="GH11_dom"/>
</dbReference>
<dbReference type="InterPro" id="IPR013319">
    <property type="entry name" value="GH11/12"/>
</dbReference>